<organism evidence="1 2">
    <name type="scientific">Ruminococcus albus SY3</name>
    <dbReference type="NCBI Taxonomy" id="1341156"/>
    <lineage>
        <taxon>Bacteria</taxon>
        <taxon>Bacillati</taxon>
        <taxon>Bacillota</taxon>
        <taxon>Clostridia</taxon>
        <taxon>Eubacteriales</taxon>
        <taxon>Oscillospiraceae</taxon>
        <taxon>Ruminococcus</taxon>
    </lineage>
</organism>
<dbReference type="Gene3D" id="3.40.50.300">
    <property type="entry name" value="P-loop containing nucleotide triphosphate hydrolases"/>
    <property type="match status" value="1"/>
</dbReference>
<comment type="caution">
    <text evidence="1">The sequence shown here is derived from an EMBL/GenBank/DDBJ whole genome shotgun (WGS) entry which is preliminary data.</text>
</comment>
<gene>
    <name evidence="1" type="ORF">RASY3_13170</name>
</gene>
<dbReference type="Proteomes" id="UP000021369">
    <property type="component" value="Unassembled WGS sequence"/>
</dbReference>
<proteinExistence type="predicted"/>
<reference evidence="1 2" key="1">
    <citation type="submission" date="2013-06" db="EMBL/GenBank/DDBJ databases">
        <title>Rumen cellulosomics: divergent fiber-degrading strategies revealed by comparative genome-wide analysis of six Ruminococcal strains.</title>
        <authorList>
            <person name="Dassa B."/>
            <person name="Borovok I."/>
            <person name="Lamed R."/>
            <person name="Flint H."/>
            <person name="Yeoman C.J."/>
            <person name="White B."/>
            <person name="Bayer E.A."/>
        </authorList>
    </citation>
    <scope>NUCLEOTIDE SEQUENCE [LARGE SCALE GENOMIC DNA]</scope>
    <source>
        <strain evidence="1 2">SY3</strain>
    </source>
</reference>
<dbReference type="PATRIC" id="fig|1341156.4.peg.3655"/>
<dbReference type="AlphaFoldDB" id="A0A011WKI9"/>
<dbReference type="InterPro" id="IPR027417">
    <property type="entry name" value="P-loop_NTPase"/>
</dbReference>
<evidence type="ECO:0000313" key="1">
    <source>
        <dbReference type="EMBL" id="EXM37520.1"/>
    </source>
</evidence>
<dbReference type="Pfam" id="PF13189">
    <property type="entry name" value="Cytidylate_kin2"/>
    <property type="match status" value="1"/>
</dbReference>
<keyword evidence="1" id="KW-0418">Kinase</keyword>
<accession>A0A011WKI9</accession>
<keyword evidence="2" id="KW-1185">Reference proteome</keyword>
<dbReference type="SUPFAM" id="SSF52540">
    <property type="entry name" value="P-loop containing nucleoside triphosphate hydrolases"/>
    <property type="match status" value="1"/>
</dbReference>
<protein>
    <submittedName>
        <fullName evidence="1">Cytidylate kinase</fullName>
    </submittedName>
</protein>
<dbReference type="RefSeq" id="WP_024856999.1">
    <property type="nucleotide sequence ID" value="NZ_JEOB01000004.1"/>
</dbReference>
<sequence length="199" mass="22652">MSQIIISIGREFGSGGRVIAQALAERFGLPLYDRHLITEIAEKMGMTVEQVEKYNEVPKMKLLSRKVNGYSNSIEDNIAEMQFNIIDEKAASGESFVVVGRCSETKLKKYPGLVSLFILGDMESKIERVMKVYELNREDAEKFIAKKDKKRKRYHNYHVSGKWGDSRLYDLSVNSSKLGIDKTVDMLADYINARSEALK</sequence>
<name>A0A011WKI9_RUMAL</name>
<evidence type="ECO:0000313" key="2">
    <source>
        <dbReference type="Proteomes" id="UP000021369"/>
    </source>
</evidence>
<keyword evidence="1" id="KW-0808">Transferase</keyword>
<dbReference type="GO" id="GO:0016301">
    <property type="term" value="F:kinase activity"/>
    <property type="evidence" value="ECO:0007669"/>
    <property type="project" value="UniProtKB-KW"/>
</dbReference>
<dbReference type="EMBL" id="JEOB01000004">
    <property type="protein sequence ID" value="EXM37520.1"/>
    <property type="molecule type" value="Genomic_DNA"/>
</dbReference>
<dbReference type="OrthoDB" id="9781180at2"/>